<evidence type="ECO:0000313" key="2">
    <source>
        <dbReference type="EMBL" id="RGP68364.1"/>
    </source>
</evidence>
<feature type="compositionally biased region" description="Polar residues" evidence="1">
    <location>
        <begin position="1117"/>
        <end position="1165"/>
    </location>
</feature>
<feature type="compositionally biased region" description="Polar residues" evidence="1">
    <location>
        <begin position="1382"/>
        <end position="1391"/>
    </location>
</feature>
<accession>A0A395S7I1</accession>
<protein>
    <submittedName>
        <fullName evidence="2">Uncharacterized protein</fullName>
    </submittedName>
</protein>
<feature type="compositionally biased region" description="Basic residues" evidence="1">
    <location>
        <begin position="1227"/>
        <end position="1249"/>
    </location>
</feature>
<keyword evidence="3" id="KW-1185">Reference proteome</keyword>
<dbReference type="Proteomes" id="UP000266152">
    <property type="component" value="Unassembled WGS sequence"/>
</dbReference>
<feature type="region of interest" description="Disordered" evidence="1">
    <location>
        <begin position="1"/>
        <end position="40"/>
    </location>
</feature>
<name>A0A395S7I1_FUSSP</name>
<comment type="caution">
    <text evidence="2">The sequence shown here is derived from an EMBL/GenBank/DDBJ whole genome shotgun (WGS) entry which is preliminary data.</text>
</comment>
<dbReference type="EMBL" id="PXOF01000072">
    <property type="protein sequence ID" value="RGP68364.1"/>
    <property type="molecule type" value="Genomic_DNA"/>
</dbReference>
<dbReference type="STRING" id="5514.A0A395S7I1"/>
<feature type="compositionally biased region" description="Polar residues" evidence="1">
    <location>
        <begin position="463"/>
        <end position="484"/>
    </location>
</feature>
<feature type="compositionally biased region" description="Basic and acidic residues" evidence="1">
    <location>
        <begin position="1099"/>
        <end position="1111"/>
    </location>
</feature>
<feature type="compositionally biased region" description="Polar residues" evidence="1">
    <location>
        <begin position="998"/>
        <end position="1009"/>
    </location>
</feature>
<feature type="compositionally biased region" description="Polar residues" evidence="1">
    <location>
        <begin position="1039"/>
        <end position="1053"/>
    </location>
</feature>
<feature type="region of interest" description="Disordered" evidence="1">
    <location>
        <begin position="381"/>
        <end position="534"/>
    </location>
</feature>
<feature type="region of interest" description="Disordered" evidence="1">
    <location>
        <begin position="1209"/>
        <end position="1619"/>
    </location>
</feature>
<gene>
    <name evidence="2" type="ORF">FSPOR_5396</name>
</gene>
<reference evidence="2 3" key="1">
    <citation type="journal article" date="2018" name="PLoS Pathog.">
        <title>Evolution of structural diversity of trichothecenes, a family of toxins produced by plant pathogenic and entomopathogenic fungi.</title>
        <authorList>
            <person name="Proctor R.H."/>
            <person name="McCormick S.P."/>
            <person name="Kim H.S."/>
            <person name="Cardoza R.E."/>
            <person name="Stanley A.M."/>
            <person name="Lindo L."/>
            <person name="Kelly A."/>
            <person name="Brown D.W."/>
            <person name="Lee T."/>
            <person name="Vaughan M.M."/>
            <person name="Alexander N.J."/>
            <person name="Busman M."/>
            <person name="Gutierrez S."/>
        </authorList>
    </citation>
    <scope>NUCLEOTIDE SEQUENCE [LARGE SCALE GENOMIC DNA]</scope>
    <source>
        <strain evidence="2 3">NRRL 3299</strain>
    </source>
</reference>
<feature type="region of interest" description="Disordered" evidence="1">
    <location>
        <begin position="585"/>
        <end position="686"/>
    </location>
</feature>
<feature type="compositionally biased region" description="Low complexity" evidence="1">
    <location>
        <begin position="621"/>
        <end position="630"/>
    </location>
</feature>
<feature type="compositionally biased region" description="Polar residues" evidence="1">
    <location>
        <begin position="1251"/>
        <end position="1283"/>
    </location>
</feature>
<feature type="region of interest" description="Disordered" evidence="1">
    <location>
        <begin position="293"/>
        <end position="314"/>
    </location>
</feature>
<evidence type="ECO:0000313" key="3">
    <source>
        <dbReference type="Proteomes" id="UP000266152"/>
    </source>
</evidence>
<sequence>MTKPKPHPAPGGDLPTAGPSTSPKKALDPSRVHGSQQPPNLREAFNEFYPNGLPNVYKMLQTPGTHGVPQTYLEDYLPVGFYTNPRIEAGAIFSTQCGEKPFRKMDQLMPQRRVHLWNKDEIQSVCNSLRRLYWNHMKYMQKPSCWDDLWTYFDTCDLYNYGAMNLWNVVNHLYHENQIIAEDVRKTTAVEVGLWADTWVYKESNCQALKDWDETKGPLMALITQEDWKLIGSIHSDVMTLIESALTHRRSLLLAPEKLRLGSDVKPNHLMKSCADNNLENWLAGQRIFEPSGLPPAPATSPHQASPTSKKASAPVHVINGKHYYQSLSGKRVPSAVEALHQSAAAAGSVAHNNSDAVLTEQTEMVNSEARETLRVSHQIRCKSTEPSHTVPSPPFGNEEKDQAASNSSAKRKKKSFKKQRDTEEFDVQTPTKAGRRGHGNPRATTGARKSTVTTSLPTSTVMEFSTLRTPEKQTNSAQAISSPSKEDDASRNGKQRDAESQADASKRPKRNQRLNQYSGRSGPQEHKGMPSLGEMNTLNRLQRLDPNLHTNHAPGVYAEGLVQKNQMHNPLGISFHPSGTFNHVVQGGQLAPQDSASNASSYRHASMQQPFLHSKSFPPNRGRNSSNSSRLDRPEPNDNRWYQNNENLNNVNSGFNRGGYQRGGRKGTGRRGGNNQRNATAPVTQPYIGSDSIQKVRDGGPWKNKWRREGTDPIQVTCKNVQDGFAIRDYVPCSCQMCEARNRSVHVTVEAHHEISPIDMQSRIRFGLSERYGLVDEVYPLPSKEPGRFIVRFTNPLSVAEALTMGGGNMPEHALSVTFTPAMRSKWTLSEQAPTRVTPSQALDQHSSSVPFSSYPFGVVAPGNAPGVAAAHQIPPGMLHPSVANPANAHMWPKSGGQQAFSGFAQPHVLDRPTVAPQPMTNLPHFVPTVRGYYQNQTSVPGPTQPETVGQIFDEPLQTKPPAEEALEDIHRNDRCDSYSPKSDGNGTDGTKARVSLPNTPSKASLSTKEAHAMQPTATEKTAGNQASAEVVPRLPHTATSVPGRSVTSHNRVPSAFTENEIKERRQAWAKIPMPLNPHRSRNLTPTKPSSGPIEDGENSRVSKGDKRETYAAASELSTPTQNVTFTPDTGSIYEQSPGKQVSPTCAQKDSPAVSSSEPTGQEITTEENVDQDQELATAFSQIGKTVCQSESDQVQVLNPIEQDVPLQVSDKNLCPNNAQAAQPKGKGKGPKPKPKPKSKKKKSKHKMMSQGNESNSHTSQQVQISSPPLVRPTTQAPQDDSGSAHRGPSSIIVFNDQSFELFSPTKRHHDDPEQRSASGFSKQSKKHGNTQEITLDESDSPDEDARGRKGFRVGRGGSLRMGKTRRPRAIMTVSALVEQPTETQVSPPSSDFAFQCQNASTSAGSPSRHGPDNSAMSRLNPKAQEFVSPSRVAPIDKQITSGSSGNEIFDRPASEDTTNRTQNVIQEPVKSNLGVAPMVDSMLSAADTSTPKYRRTISEAAQKETSTNDKEGACQDQAKTPGKGPKRAKGKERAATVGAQKERADGTEGATQDSPRTPKLPGTRTRKPGLISEDWPSLPASRDRAPSKPQTPPIWGTKTKPVVENDESGEGSPVTKE</sequence>
<feature type="compositionally biased region" description="Basic and acidic residues" evidence="1">
    <location>
        <begin position="1450"/>
        <end position="1460"/>
    </location>
</feature>
<evidence type="ECO:0000256" key="1">
    <source>
        <dbReference type="SAM" id="MobiDB-lite"/>
    </source>
</evidence>
<feature type="compositionally biased region" description="Polar residues" evidence="1">
    <location>
        <begin position="301"/>
        <end position="311"/>
    </location>
</feature>
<feature type="compositionally biased region" description="Polar residues" evidence="1">
    <location>
        <begin position="641"/>
        <end position="656"/>
    </location>
</feature>
<feature type="compositionally biased region" description="Polar residues" evidence="1">
    <location>
        <begin position="1017"/>
        <end position="1029"/>
    </location>
</feature>
<feature type="compositionally biased region" description="Polar residues" evidence="1">
    <location>
        <begin position="593"/>
        <end position="612"/>
    </location>
</feature>
<feature type="compositionally biased region" description="Basic and acidic residues" evidence="1">
    <location>
        <begin position="485"/>
        <end position="500"/>
    </location>
</feature>
<feature type="compositionally biased region" description="Polar residues" evidence="1">
    <location>
        <begin position="1397"/>
        <end position="1407"/>
    </location>
</feature>
<feature type="region of interest" description="Disordered" evidence="1">
    <location>
        <begin position="971"/>
        <end position="1172"/>
    </location>
</feature>
<proteinExistence type="predicted"/>
<organism evidence="2 3">
    <name type="scientific">Fusarium sporotrichioides</name>
    <dbReference type="NCBI Taxonomy" id="5514"/>
    <lineage>
        <taxon>Eukaryota</taxon>
        <taxon>Fungi</taxon>
        <taxon>Dikarya</taxon>
        <taxon>Ascomycota</taxon>
        <taxon>Pezizomycotina</taxon>
        <taxon>Sordariomycetes</taxon>
        <taxon>Hypocreomycetidae</taxon>
        <taxon>Hypocreales</taxon>
        <taxon>Nectriaceae</taxon>
        <taxon>Fusarium</taxon>
    </lineage>
</organism>
<feature type="compositionally biased region" description="Low complexity" evidence="1">
    <location>
        <begin position="451"/>
        <end position="462"/>
    </location>
</feature>